<evidence type="ECO:0000256" key="1">
    <source>
        <dbReference type="SAM" id="Phobius"/>
    </source>
</evidence>
<dbReference type="GeneID" id="14909383"/>
<keyword evidence="1" id="KW-0812">Transmembrane</keyword>
<evidence type="ECO:0000313" key="3">
    <source>
        <dbReference type="Proteomes" id="UP000008983"/>
    </source>
</evidence>
<keyword evidence="1" id="KW-0472">Membrane</keyword>
<accession>G0QNJ4</accession>
<organism evidence="2 3">
    <name type="scientific">Ichthyophthirius multifiliis</name>
    <name type="common">White spot disease agent</name>
    <name type="synonym">Ich</name>
    <dbReference type="NCBI Taxonomy" id="5932"/>
    <lineage>
        <taxon>Eukaryota</taxon>
        <taxon>Sar</taxon>
        <taxon>Alveolata</taxon>
        <taxon>Ciliophora</taxon>
        <taxon>Intramacronucleata</taxon>
        <taxon>Oligohymenophorea</taxon>
        <taxon>Hymenostomatida</taxon>
        <taxon>Ophryoglenina</taxon>
        <taxon>Ichthyophthirius</taxon>
    </lineage>
</organism>
<gene>
    <name evidence="2" type="ORF">IMG5_059230</name>
</gene>
<evidence type="ECO:0008006" key="4">
    <source>
        <dbReference type="Google" id="ProtNLM"/>
    </source>
</evidence>
<keyword evidence="1" id="KW-1133">Transmembrane helix</keyword>
<keyword evidence="3" id="KW-1185">Reference proteome</keyword>
<name>G0QNJ4_ICHMU</name>
<dbReference type="InParanoid" id="G0QNJ4"/>
<feature type="transmembrane region" description="Helical" evidence="1">
    <location>
        <begin position="99"/>
        <end position="121"/>
    </location>
</feature>
<dbReference type="RefSeq" id="XP_004037196.1">
    <property type="nucleotide sequence ID" value="XM_004037148.1"/>
</dbReference>
<dbReference type="Proteomes" id="UP000008983">
    <property type="component" value="Unassembled WGS sequence"/>
</dbReference>
<evidence type="ECO:0000313" key="2">
    <source>
        <dbReference type="EMBL" id="EGR33210.1"/>
    </source>
</evidence>
<sequence>MVSYNKLIITQVKKKKYNIHKLKIKELHTELEFVQQMIKMNKGNKGNGVIYNVLQLNNYKVQKYQIVLKLTEKIRKSQFNMKLQEQQHPHILILLEKYIGIYMLLFLHTLAVKMTLLVLLLEQVIKWEKKQILQVVLLIMGCTDKILRLKFVQIQITIL</sequence>
<dbReference type="EMBL" id="GL983491">
    <property type="protein sequence ID" value="EGR33210.1"/>
    <property type="molecule type" value="Genomic_DNA"/>
</dbReference>
<dbReference type="AlphaFoldDB" id="G0QNJ4"/>
<proteinExistence type="predicted"/>
<reference evidence="2 3" key="1">
    <citation type="submission" date="2011-07" db="EMBL/GenBank/DDBJ databases">
        <authorList>
            <person name="Coyne R."/>
            <person name="Brami D."/>
            <person name="Johnson J."/>
            <person name="Hostetler J."/>
            <person name="Hannick L."/>
            <person name="Clark T."/>
            <person name="Cassidy-Hanley D."/>
            <person name="Inman J."/>
        </authorList>
    </citation>
    <scope>NUCLEOTIDE SEQUENCE [LARGE SCALE GENOMIC DNA]</scope>
    <source>
        <strain evidence="2 3">G5</strain>
    </source>
</reference>
<protein>
    <recommendedName>
        <fullName evidence="4">Transmembrane protein</fullName>
    </recommendedName>
</protein>